<dbReference type="CDD" id="cd02947">
    <property type="entry name" value="TRX_family"/>
    <property type="match status" value="1"/>
</dbReference>
<gene>
    <name evidence="2" type="ORF">SAMN05216275_10523</name>
</gene>
<feature type="domain" description="Thioredoxin" evidence="1">
    <location>
        <begin position="3"/>
        <end position="64"/>
    </location>
</feature>
<dbReference type="GeneID" id="96297562"/>
<dbReference type="Gene3D" id="3.40.30.10">
    <property type="entry name" value="Glutaredoxin"/>
    <property type="match status" value="1"/>
</dbReference>
<sequence>MHLYFWSPTCGPCRRISPKVDAAIEAGAPIRKLDVSTDTGRYVARLFGITATPALVKVNKTIYVGDVAVAKEFE</sequence>
<evidence type="ECO:0000313" key="3">
    <source>
        <dbReference type="Proteomes" id="UP000199111"/>
    </source>
</evidence>
<keyword evidence="3" id="KW-1185">Reference proteome</keyword>
<evidence type="ECO:0000313" key="2">
    <source>
        <dbReference type="EMBL" id="SFI80071.1"/>
    </source>
</evidence>
<name>A0A1I3L5S6_9ACTN</name>
<dbReference type="SUPFAM" id="SSF52833">
    <property type="entry name" value="Thioredoxin-like"/>
    <property type="match status" value="1"/>
</dbReference>
<dbReference type="InterPro" id="IPR013766">
    <property type="entry name" value="Thioredoxin_domain"/>
</dbReference>
<organism evidence="2 3">
    <name type="scientific">Streptosporangium canum</name>
    <dbReference type="NCBI Taxonomy" id="324952"/>
    <lineage>
        <taxon>Bacteria</taxon>
        <taxon>Bacillati</taxon>
        <taxon>Actinomycetota</taxon>
        <taxon>Actinomycetes</taxon>
        <taxon>Streptosporangiales</taxon>
        <taxon>Streptosporangiaceae</taxon>
        <taxon>Streptosporangium</taxon>
    </lineage>
</organism>
<accession>A0A1I3L5S6</accession>
<dbReference type="RefSeq" id="WP_093886514.1">
    <property type="nucleotide sequence ID" value="NZ_FOQY01000005.1"/>
</dbReference>
<dbReference type="EMBL" id="FOQY01000005">
    <property type="protein sequence ID" value="SFI80071.1"/>
    <property type="molecule type" value="Genomic_DNA"/>
</dbReference>
<dbReference type="AlphaFoldDB" id="A0A1I3L5S6"/>
<evidence type="ECO:0000259" key="1">
    <source>
        <dbReference type="Pfam" id="PF00085"/>
    </source>
</evidence>
<dbReference type="Pfam" id="PF00085">
    <property type="entry name" value="Thioredoxin"/>
    <property type="match status" value="1"/>
</dbReference>
<protein>
    <submittedName>
        <fullName evidence="2">Thioredoxin 1/thioredoxin 2</fullName>
    </submittedName>
</protein>
<reference evidence="3" key="1">
    <citation type="submission" date="2016-10" db="EMBL/GenBank/DDBJ databases">
        <authorList>
            <person name="Varghese N."/>
            <person name="Submissions S."/>
        </authorList>
    </citation>
    <scope>NUCLEOTIDE SEQUENCE [LARGE SCALE GENOMIC DNA]</scope>
    <source>
        <strain evidence="3">CGMCC 4.2126</strain>
    </source>
</reference>
<dbReference type="InterPro" id="IPR036249">
    <property type="entry name" value="Thioredoxin-like_sf"/>
</dbReference>
<dbReference type="Proteomes" id="UP000199111">
    <property type="component" value="Unassembled WGS sequence"/>
</dbReference>
<proteinExistence type="predicted"/>